<feature type="signal peptide" evidence="1">
    <location>
        <begin position="1"/>
        <end position="18"/>
    </location>
</feature>
<dbReference type="AlphaFoldDB" id="A0A673M761"/>
<dbReference type="GO" id="GO:0016787">
    <property type="term" value="F:hydrolase activity"/>
    <property type="evidence" value="ECO:0007669"/>
    <property type="project" value="InterPro"/>
</dbReference>
<dbReference type="PANTHER" id="PTHR21472">
    <property type="entry name" value="ENDONUCLEASE DOMAIN-CONTAINING 1 PROTEIN ENDOD1"/>
    <property type="match status" value="1"/>
</dbReference>
<keyword evidence="5" id="KW-1185">Reference proteome</keyword>
<dbReference type="InterPro" id="IPR020821">
    <property type="entry name" value="ENPP1-3/EXOG-like_nuc-like"/>
</dbReference>
<keyword evidence="1" id="KW-0732">Signal</keyword>
<dbReference type="Proteomes" id="UP000472270">
    <property type="component" value="Unassembled WGS sequence"/>
</dbReference>
<dbReference type="Gene3D" id="3.40.570.10">
    <property type="entry name" value="Extracellular Endonuclease, subunit A"/>
    <property type="match status" value="1"/>
</dbReference>
<accession>A0A673M761</accession>
<protein>
    <recommendedName>
        <fullName evidence="6">Endonuclease</fullName>
    </recommendedName>
</protein>
<organism evidence="4 5">
    <name type="scientific">Sinocyclocheilus rhinocerous</name>
    <dbReference type="NCBI Taxonomy" id="307959"/>
    <lineage>
        <taxon>Eukaryota</taxon>
        <taxon>Metazoa</taxon>
        <taxon>Chordata</taxon>
        <taxon>Craniata</taxon>
        <taxon>Vertebrata</taxon>
        <taxon>Euteleostomi</taxon>
        <taxon>Actinopterygii</taxon>
        <taxon>Neopterygii</taxon>
        <taxon>Teleostei</taxon>
        <taxon>Ostariophysi</taxon>
        <taxon>Cypriniformes</taxon>
        <taxon>Cyprinidae</taxon>
        <taxon>Cyprininae</taxon>
        <taxon>Sinocyclocheilus</taxon>
    </lineage>
</organism>
<name>A0A673M761_9TELE</name>
<dbReference type="GO" id="GO:0046872">
    <property type="term" value="F:metal ion binding"/>
    <property type="evidence" value="ECO:0007669"/>
    <property type="project" value="InterPro"/>
</dbReference>
<dbReference type="InterPro" id="IPR044929">
    <property type="entry name" value="DNA/RNA_non-sp_Endonuclease_sf"/>
</dbReference>
<evidence type="ECO:0000259" key="2">
    <source>
        <dbReference type="SMART" id="SM00477"/>
    </source>
</evidence>
<evidence type="ECO:0000256" key="1">
    <source>
        <dbReference type="SAM" id="SignalP"/>
    </source>
</evidence>
<dbReference type="Pfam" id="PF01223">
    <property type="entry name" value="Endonuclease_NS"/>
    <property type="match status" value="1"/>
</dbReference>
<dbReference type="GO" id="GO:0003676">
    <property type="term" value="F:nucleic acid binding"/>
    <property type="evidence" value="ECO:0007669"/>
    <property type="project" value="InterPro"/>
</dbReference>
<dbReference type="SMART" id="SM00477">
    <property type="entry name" value="NUC"/>
    <property type="match status" value="1"/>
</dbReference>
<sequence length="317" mass="36101">MLLLLRVLMLLLLSGGSAKVVQNFEIECGSFFANRKSPKGFNDSQYRQICQSQNNVFYYATFYDTNKKIPMYSAYKFEGLKNCTRLNAWYIEPQLDDNNAPPNMKLEKDVKIQGLGDYQALNGNYEKSGYDRGHLAPVFQAQSQSCADTTFTLTNAAPQNPYFNRGQWRVLERNIAKNLSDQCLPNKYSVYIVTGVVPGTKNISNKVNVKVPSHFWTAYCCLDNNNKCQISGGFIGVNENITPKDKSVKDLETELANLFNLTSFNLFDRSTEPPAKKQSESENNENKLFQNKAPVSYCLKEKIYQMFSLVFLLFLTK</sequence>
<feature type="chain" id="PRO_5025657680" description="Endonuclease" evidence="1">
    <location>
        <begin position="19"/>
        <end position="317"/>
    </location>
</feature>
<dbReference type="InterPro" id="IPR044925">
    <property type="entry name" value="His-Me_finger_sf"/>
</dbReference>
<feature type="domain" description="DNA/RNA non-specific endonuclease/pyrophosphatase/phosphodiesterase" evidence="3">
    <location>
        <begin position="55"/>
        <end position="270"/>
    </location>
</feature>
<evidence type="ECO:0000259" key="3">
    <source>
        <dbReference type="SMART" id="SM00892"/>
    </source>
</evidence>
<dbReference type="InterPro" id="IPR039015">
    <property type="entry name" value="ENDOD1"/>
</dbReference>
<dbReference type="PANTHER" id="PTHR21472:SF30">
    <property type="entry name" value="ENDONUCLEASE DOMAIN-CONTAINING 1 PROTEIN-RELATED"/>
    <property type="match status" value="1"/>
</dbReference>
<feature type="domain" description="ENPP1-3/EXOG-like endonuclease/phosphodiesterase" evidence="2">
    <location>
        <begin position="56"/>
        <end position="261"/>
    </location>
</feature>
<reference evidence="4" key="2">
    <citation type="submission" date="2025-09" db="UniProtKB">
        <authorList>
            <consortium name="Ensembl"/>
        </authorList>
    </citation>
    <scope>IDENTIFICATION</scope>
</reference>
<dbReference type="SUPFAM" id="SSF54060">
    <property type="entry name" value="His-Me finger endonucleases"/>
    <property type="match status" value="1"/>
</dbReference>
<evidence type="ECO:0008006" key="6">
    <source>
        <dbReference type="Google" id="ProtNLM"/>
    </source>
</evidence>
<proteinExistence type="predicted"/>
<dbReference type="SMART" id="SM00892">
    <property type="entry name" value="Endonuclease_NS"/>
    <property type="match status" value="1"/>
</dbReference>
<evidence type="ECO:0000313" key="5">
    <source>
        <dbReference type="Proteomes" id="UP000472270"/>
    </source>
</evidence>
<reference evidence="4" key="1">
    <citation type="submission" date="2025-08" db="UniProtKB">
        <authorList>
            <consortium name="Ensembl"/>
        </authorList>
    </citation>
    <scope>IDENTIFICATION</scope>
</reference>
<evidence type="ECO:0000313" key="4">
    <source>
        <dbReference type="Ensembl" id="ENSSRHP00000083959.1"/>
    </source>
</evidence>
<dbReference type="InterPro" id="IPR001604">
    <property type="entry name" value="Endo_G_ENPP1-like_dom"/>
</dbReference>
<dbReference type="Ensembl" id="ENSSRHT00000086232.1">
    <property type="protein sequence ID" value="ENSSRHP00000083959.1"/>
    <property type="gene ID" value="ENSSRHG00000041585.1"/>
</dbReference>